<evidence type="ECO:0000256" key="3">
    <source>
        <dbReference type="ARBA" id="ARBA00022618"/>
    </source>
</evidence>
<name>A0A9C7Q081_9RHOD</name>
<gene>
    <name evidence="16" type="ORF">GpartN1_g4538.t1</name>
</gene>
<evidence type="ECO:0000256" key="10">
    <source>
        <dbReference type="RuleBase" id="RU368072"/>
    </source>
</evidence>
<evidence type="ECO:0000313" key="16">
    <source>
        <dbReference type="EMBL" id="GJQ12747.1"/>
    </source>
</evidence>
<evidence type="ECO:0000259" key="15">
    <source>
        <dbReference type="Pfam" id="PF24487"/>
    </source>
</evidence>
<keyword evidence="6 11" id="KW-0175">Coiled coil</keyword>
<evidence type="ECO:0000256" key="11">
    <source>
        <dbReference type="SAM" id="Coils"/>
    </source>
</evidence>
<keyword evidence="2 10" id="KW-0158">Chromosome</keyword>
<keyword evidence="5 10" id="KW-0995">Kinetochore</keyword>
<evidence type="ECO:0000259" key="14">
    <source>
        <dbReference type="Pfam" id="PF18077"/>
    </source>
</evidence>
<dbReference type="Gene3D" id="6.10.250.1950">
    <property type="match status" value="1"/>
</dbReference>
<keyword evidence="9 10" id="KW-0137">Centromere</keyword>
<comment type="caution">
    <text evidence="16">The sequence shown here is derived from an EMBL/GenBank/DDBJ whole genome shotgun (WGS) entry which is preliminary data.</text>
</comment>
<dbReference type="GO" id="GO:0051315">
    <property type="term" value="P:attachment of mitotic spindle microtubules to kinetochore"/>
    <property type="evidence" value="ECO:0007669"/>
    <property type="project" value="UniProtKB-UniRule"/>
</dbReference>
<feature type="domain" description="Kinetochore protein Ndc80 CH" evidence="13">
    <location>
        <begin position="65"/>
        <end position="187"/>
    </location>
</feature>
<evidence type="ECO:0000256" key="8">
    <source>
        <dbReference type="ARBA" id="ARBA00023306"/>
    </source>
</evidence>
<keyword evidence="4 10" id="KW-0498">Mitosis</keyword>
<dbReference type="Proteomes" id="UP001061958">
    <property type="component" value="Unassembled WGS sequence"/>
</dbReference>
<comment type="subunit">
    <text evidence="10">Component of the NDC80 complex.</text>
</comment>
<dbReference type="OrthoDB" id="7459479at2759"/>
<keyword evidence="17" id="KW-1185">Reference proteome</keyword>
<dbReference type="GO" id="GO:0005634">
    <property type="term" value="C:nucleus"/>
    <property type="evidence" value="ECO:0007669"/>
    <property type="project" value="UniProtKB-SubCell"/>
</dbReference>
<reference evidence="16" key="1">
    <citation type="journal article" date="2022" name="Proc. Natl. Acad. Sci. U.S.A.">
        <title>Life cycle and functional genomics of the unicellular red alga Galdieria for elucidating algal and plant evolution and industrial use.</title>
        <authorList>
            <person name="Hirooka S."/>
            <person name="Itabashi T."/>
            <person name="Ichinose T.M."/>
            <person name="Onuma R."/>
            <person name="Fujiwara T."/>
            <person name="Yamashita S."/>
            <person name="Jong L.W."/>
            <person name="Tomita R."/>
            <person name="Iwane A.H."/>
            <person name="Miyagishima S.Y."/>
        </authorList>
    </citation>
    <scope>NUCLEOTIDE SEQUENCE</scope>
    <source>
        <strain evidence="16">NBRC 102759</strain>
    </source>
</reference>
<feature type="domain" description="Kinetochore protein NDC80 loop region" evidence="15">
    <location>
        <begin position="380"/>
        <end position="575"/>
    </location>
</feature>
<comment type="subcellular location">
    <subcellularLocation>
        <location evidence="10">Chromosome</location>
        <location evidence="10">Centromere</location>
        <location evidence="10">Kinetochore</location>
    </subcellularLocation>
    <subcellularLocation>
        <location evidence="10">Nucleus</location>
    </subcellularLocation>
</comment>
<dbReference type="EMBL" id="BQMJ01000036">
    <property type="protein sequence ID" value="GJQ12747.1"/>
    <property type="molecule type" value="Genomic_DNA"/>
</dbReference>
<dbReference type="InterPro" id="IPR040967">
    <property type="entry name" value="DUF5595"/>
</dbReference>
<dbReference type="PANTHER" id="PTHR10643:SF2">
    <property type="entry name" value="KINETOCHORE PROTEIN NDC80 HOMOLOG"/>
    <property type="match status" value="1"/>
</dbReference>
<evidence type="ECO:0000256" key="12">
    <source>
        <dbReference type="SAM" id="MobiDB-lite"/>
    </source>
</evidence>
<comment type="function">
    <text evidence="10">Acts as a component of the essential kinetochore-associated NDC80 complex, which is required for chromosome segregation and spindle checkpoint activity.</text>
</comment>
<dbReference type="FunFam" id="1.10.418.30:FF:000002">
    <property type="entry name" value="NDC80, kinetochore complex component"/>
    <property type="match status" value="1"/>
</dbReference>
<keyword evidence="7 10" id="KW-0539">Nucleus</keyword>
<dbReference type="InterPro" id="IPR005550">
    <property type="entry name" value="Kinetochore_Ndc80"/>
</dbReference>
<dbReference type="InterPro" id="IPR057091">
    <property type="entry name" value="NDC80_loop"/>
</dbReference>
<dbReference type="InterPro" id="IPR038273">
    <property type="entry name" value="Ndc80_sf"/>
</dbReference>
<dbReference type="GO" id="GO:0000226">
    <property type="term" value="P:microtubule cytoskeleton organization"/>
    <property type="evidence" value="ECO:0007669"/>
    <property type="project" value="UniProtKB-ARBA"/>
</dbReference>
<feature type="region of interest" description="Disordered" evidence="12">
    <location>
        <begin position="1"/>
        <end position="32"/>
    </location>
</feature>
<evidence type="ECO:0000256" key="6">
    <source>
        <dbReference type="ARBA" id="ARBA00023054"/>
    </source>
</evidence>
<sequence length="600" mass="69824">MRRTTLSSVSTGGNNQQRLSLGPSRANLSNSKEDIRTFSAQKPRLSASSTSTRYSSLGVRRSSVFTNKVGLKVDPRPLNDKSYLNDCVRNLIYFLSTHGYDQAISPKTLTTPTSKEFQSILLFLLRKIDPYFEFEKKFEEELPALFKTLKYPFTISKSTLYAVGSPHTWPTLLGLLVWITDLLAYDEQATSQETKSIDTESSLNRIFFDYVSRSYQAFLGGADSFDEFDQELAATFDKENNRVESETEVLEREIKSFQNEYHQLTEKRNSLESLKQKIEDYRKDIEKFKTLVNQLEQHRQVYNKKIADRDEELENEEKSLETWKQERSRLRQIIEDQELNHIDGHRLQRDKQLLAEALEKAYAHRQEAIEVQSKIDEKLIEQTAKVEDALRDYHRLAEKLQLIPSTAKNAKGFNFEIELSRDASLHRCEDILSLDLGSVVKPTIHELREAFASKASRTREEELSVQEKYNHLEEQLLFKRNETSALEGKYQKLEGHYKSERETLASYLESKARETSELEQEIAQMKASNDSALKESQQALDNTYSEYKQTQRQLYEEKEQLNDALLQSIELLTMYKMEIRDKVTCYSNKLEEVYQFVCSS</sequence>
<evidence type="ECO:0000256" key="2">
    <source>
        <dbReference type="ARBA" id="ARBA00022454"/>
    </source>
</evidence>
<protein>
    <recommendedName>
        <fullName evidence="10">Kinetochore protein NDC80</fullName>
    </recommendedName>
</protein>
<evidence type="ECO:0000259" key="13">
    <source>
        <dbReference type="Pfam" id="PF03801"/>
    </source>
</evidence>
<dbReference type="GO" id="GO:0051301">
    <property type="term" value="P:cell division"/>
    <property type="evidence" value="ECO:0007669"/>
    <property type="project" value="UniProtKB-UniRule"/>
</dbReference>
<dbReference type="Pfam" id="PF24487">
    <property type="entry name" value="NDC80_loop"/>
    <property type="match status" value="1"/>
</dbReference>
<dbReference type="GO" id="GO:0005737">
    <property type="term" value="C:cytoplasm"/>
    <property type="evidence" value="ECO:0007669"/>
    <property type="project" value="UniProtKB-ARBA"/>
</dbReference>
<dbReference type="InterPro" id="IPR055260">
    <property type="entry name" value="Ndc80_CH"/>
</dbReference>
<comment type="similarity">
    <text evidence="1 10">Belongs to the NDC80/HEC1 family.</text>
</comment>
<evidence type="ECO:0000256" key="4">
    <source>
        <dbReference type="ARBA" id="ARBA00022776"/>
    </source>
</evidence>
<evidence type="ECO:0000313" key="17">
    <source>
        <dbReference type="Proteomes" id="UP001061958"/>
    </source>
</evidence>
<evidence type="ECO:0000256" key="9">
    <source>
        <dbReference type="ARBA" id="ARBA00023328"/>
    </source>
</evidence>
<feature type="compositionally biased region" description="Polar residues" evidence="12">
    <location>
        <begin position="1"/>
        <end position="19"/>
    </location>
</feature>
<dbReference type="GO" id="GO:0031262">
    <property type="term" value="C:Ndc80 complex"/>
    <property type="evidence" value="ECO:0007669"/>
    <property type="project" value="UniProtKB-UniRule"/>
</dbReference>
<evidence type="ECO:0000256" key="1">
    <source>
        <dbReference type="ARBA" id="ARBA00007050"/>
    </source>
</evidence>
<dbReference type="AlphaFoldDB" id="A0A9C7Q081"/>
<evidence type="ECO:0000256" key="5">
    <source>
        <dbReference type="ARBA" id="ARBA00022838"/>
    </source>
</evidence>
<accession>A0A9C7Q081</accession>
<dbReference type="PANTHER" id="PTHR10643">
    <property type="entry name" value="KINETOCHORE PROTEIN NDC80"/>
    <property type="match status" value="1"/>
</dbReference>
<dbReference type="Pfam" id="PF03801">
    <property type="entry name" value="Ndc80_HEC"/>
    <property type="match status" value="1"/>
</dbReference>
<feature type="domain" description="DUF5595" evidence="14">
    <location>
        <begin position="197"/>
        <end position="264"/>
    </location>
</feature>
<dbReference type="Gene3D" id="1.10.418.30">
    <property type="entry name" value="Ncd80 complex, Ncd80 subunit"/>
    <property type="match status" value="1"/>
</dbReference>
<keyword evidence="8 10" id="KW-0131">Cell cycle</keyword>
<feature type="coiled-coil region" evidence="11">
    <location>
        <begin position="233"/>
        <end position="340"/>
    </location>
</feature>
<evidence type="ECO:0000256" key="7">
    <source>
        <dbReference type="ARBA" id="ARBA00023242"/>
    </source>
</evidence>
<organism evidence="16 17">
    <name type="scientific">Galdieria partita</name>
    <dbReference type="NCBI Taxonomy" id="83374"/>
    <lineage>
        <taxon>Eukaryota</taxon>
        <taxon>Rhodophyta</taxon>
        <taxon>Bangiophyceae</taxon>
        <taxon>Galdieriales</taxon>
        <taxon>Galdieriaceae</taxon>
        <taxon>Galdieria</taxon>
    </lineage>
</organism>
<keyword evidence="3 10" id="KW-0132">Cell division</keyword>
<feature type="coiled-coil region" evidence="11">
    <location>
        <begin position="508"/>
        <end position="567"/>
    </location>
</feature>
<reference evidence="16" key="2">
    <citation type="submission" date="2022-01" db="EMBL/GenBank/DDBJ databases">
        <authorList>
            <person name="Hirooka S."/>
            <person name="Miyagishima S.Y."/>
        </authorList>
    </citation>
    <scope>NUCLEOTIDE SEQUENCE</scope>
    <source>
        <strain evidence="16">NBRC 102759</strain>
    </source>
</reference>
<dbReference type="GO" id="GO:0005815">
    <property type="term" value="C:microtubule organizing center"/>
    <property type="evidence" value="ECO:0007669"/>
    <property type="project" value="UniProtKB-ARBA"/>
</dbReference>
<proteinExistence type="inferred from homology"/>
<dbReference type="Pfam" id="PF18077">
    <property type="entry name" value="DUF5595"/>
    <property type="match status" value="1"/>
</dbReference>